<feature type="domain" description="Putative exodeoxyribonuclease 8 PDDEXK-like" evidence="1">
    <location>
        <begin position="28"/>
        <end position="266"/>
    </location>
</feature>
<dbReference type="Pfam" id="PF12684">
    <property type="entry name" value="DUF3799"/>
    <property type="match status" value="1"/>
</dbReference>
<dbReference type="Proteomes" id="UP001620514">
    <property type="component" value="Unassembled WGS sequence"/>
</dbReference>
<reference evidence="2 3" key="1">
    <citation type="submission" date="2024-11" db="EMBL/GenBank/DDBJ databases">
        <title>Using genomics to understand microbial adaptation to soil warming.</title>
        <authorList>
            <person name="Deangelis K.M. PhD."/>
        </authorList>
    </citation>
    <scope>NUCLEOTIDE SEQUENCE [LARGE SCALE GENOMIC DNA]</scope>
    <source>
        <strain evidence="2 3">GAS97</strain>
    </source>
</reference>
<protein>
    <recommendedName>
        <fullName evidence="1">Putative exodeoxyribonuclease 8 PDDEXK-like domain-containing protein</fullName>
    </recommendedName>
</protein>
<keyword evidence="3" id="KW-1185">Reference proteome</keyword>
<evidence type="ECO:0000259" key="1">
    <source>
        <dbReference type="Pfam" id="PF12684"/>
    </source>
</evidence>
<dbReference type="RefSeq" id="WP_404609758.1">
    <property type="nucleotide sequence ID" value="NZ_JBIYDN010000015.1"/>
</dbReference>
<comment type="caution">
    <text evidence="2">The sequence shown here is derived from an EMBL/GenBank/DDBJ whole genome shotgun (WGS) entry which is preliminary data.</text>
</comment>
<sequence length="287" mass="32663">MNSELTSPAYLDHSLSIDVYHSMPGISKSGLDLIAQSPAIFHARVLDPNRPPRRALAGQLEGNLAHCSILEPEQFERRYVVGPTVNRSTNIWKEFVERNKGLGRIAIQQDQFETAMRQAESVRALPEINRYLGSGKAEVSAFWRDSITGVECRCRPDFVHPLSESSVVLLDVKTFSSAAAEEFRRQCARKKYHVQDTFYSEGFSIAARVTVEKFVFVAVETEYPYAAASYTLGKESREEGYLEWRRLLDVYEECLRTKKWPGYANKTVEIDLPPYAFTSQEVEISYV</sequence>
<dbReference type="InterPro" id="IPR024432">
    <property type="entry name" value="Put_RecE_PDDEXK-like_dom"/>
</dbReference>
<proteinExistence type="predicted"/>
<evidence type="ECO:0000313" key="3">
    <source>
        <dbReference type="Proteomes" id="UP001620514"/>
    </source>
</evidence>
<name>A0ABW8MQF4_9BURK</name>
<dbReference type="EMBL" id="JBIYDN010000015">
    <property type="protein sequence ID" value="MFK4444671.1"/>
    <property type="molecule type" value="Genomic_DNA"/>
</dbReference>
<accession>A0ABW8MQF4</accession>
<evidence type="ECO:0000313" key="2">
    <source>
        <dbReference type="EMBL" id="MFK4444671.1"/>
    </source>
</evidence>
<gene>
    <name evidence="2" type="ORF">ABH943_004693</name>
</gene>
<organism evidence="2 3">
    <name type="scientific">Caballeronia udeis</name>
    <dbReference type="NCBI Taxonomy" id="1232866"/>
    <lineage>
        <taxon>Bacteria</taxon>
        <taxon>Pseudomonadati</taxon>
        <taxon>Pseudomonadota</taxon>
        <taxon>Betaproteobacteria</taxon>
        <taxon>Burkholderiales</taxon>
        <taxon>Burkholderiaceae</taxon>
        <taxon>Caballeronia</taxon>
    </lineage>
</organism>
<dbReference type="InterPro" id="IPR011604">
    <property type="entry name" value="PDDEXK-like_dom_sf"/>
</dbReference>
<dbReference type="Gene3D" id="3.90.320.10">
    <property type="match status" value="1"/>
</dbReference>